<keyword evidence="1" id="KW-1133">Transmembrane helix</keyword>
<dbReference type="PANTHER" id="PTHR28008">
    <property type="entry name" value="DOMAIN PROTEIN, PUTATIVE (AFU_ORTHOLOGUE AFUA_3G10980)-RELATED"/>
    <property type="match status" value="1"/>
</dbReference>
<feature type="transmembrane region" description="Helical" evidence="1">
    <location>
        <begin position="96"/>
        <end position="119"/>
    </location>
</feature>
<keyword evidence="4" id="KW-1185">Reference proteome</keyword>
<accession>A0ABQ3ALT1</accession>
<dbReference type="Proteomes" id="UP000601597">
    <property type="component" value="Unassembled WGS sequence"/>
</dbReference>
<comment type="caution">
    <text evidence="3">The sequence shown here is derived from an EMBL/GenBank/DDBJ whole genome shotgun (WGS) entry which is preliminary data.</text>
</comment>
<evidence type="ECO:0000313" key="3">
    <source>
        <dbReference type="EMBL" id="GGY58638.1"/>
    </source>
</evidence>
<feature type="transmembrane region" description="Helical" evidence="1">
    <location>
        <begin position="12"/>
        <end position="33"/>
    </location>
</feature>
<sequence length="128" mass="14183">MRLPESIHKLIACQLLWRTLFCISIVSITWLGFTSEPYPIPSAASDKVNHLLAFMELAMLTRLGWPRLGLIPPLLVLTGFGLALELGQSITPWRDFALSDLLADVIGITIGYSLMSLFFRLTGIRPAA</sequence>
<evidence type="ECO:0000259" key="2">
    <source>
        <dbReference type="Pfam" id="PF04892"/>
    </source>
</evidence>
<dbReference type="Pfam" id="PF04892">
    <property type="entry name" value="VanZ"/>
    <property type="match status" value="1"/>
</dbReference>
<dbReference type="RefSeq" id="WP_189571241.1">
    <property type="nucleotide sequence ID" value="NZ_BMXV01000001.1"/>
</dbReference>
<evidence type="ECO:0000256" key="1">
    <source>
        <dbReference type="SAM" id="Phobius"/>
    </source>
</evidence>
<keyword evidence="1" id="KW-0812">Transmembrane</keyword>
<protein>
    <recommendedName>
        <fullName evidence="2">VanZ-like domain-containing protein</fullName>
    </recommendedName>
</protein>
<gene>
    <name evidence="3" type="ORF">GCM10007071_00970</name>
</gene>
<feature type="transmembrane region" description="Helical" evidence="1">
    <location>
        <begin position="64"/>
        <end position="84"/>
    </location>
</feature>
<proteinExistence type="predicted"/>
<organism evidence="3 4">
    <name type="scientific">Marinobacter zhanjiangensis</name>
    <dbReference type="NCBI Taxonomy" id="578215"/>
    <lineage>
        <taxon>Bacteria</taxon>
        <taxon>Pseudomonadati</taxon>
        <taxon>Pseudomonadota</taxon>
        <taxon>Gammaproteobacteria</taxon>
        <taxon>Pseudomonadales</taxon>
        <taxon>Marinobacteraceae</taxon>
        <taxon>Marinobacter</taxon>
    </lineage>
</organism>
<reference evidence="4" key="1">
    <citation type="journal article" date="2019" name="Int. J. Syst. Evol. Microbiol.">
        <title>The Global Catalogue of Microorganisms (GCM) 10K type strain sequencing project: providing services to taxonomists for standard genome sequencing and annotation.</title>
        <authorList>
            <consortium name="The Broad Institute Genomics Platform"/>
            <consortium name="The Broad Institute Genome Sequencing Center for Infectious Disease"/>
            <person name="Wu L."/>
            <person name="Ma J."/>
        </authorList>
    </citation>
    <scope>NUCLEOTIDE SEQUENCE [LARGE SCALE GENOMIC DNA]</scope>
    <source>
        <strain evidence="4">KCTC 22280</strain>
    </source>
</reference>
<dbReference type="PANTHER" id="PTHR28008:SF1">
    <property type="entry name" value="DOMAIN PROTEIN, PUTATIVE (AFU_ORTHOLOGUE AFUA_3G10980)-RELATED"/>
    <property type="match status" value="1"/>
</dbReference>
<feature type="domain" description="VanZ-like" evidence="2">
    <location>
        <begin position="43"/>
        <end position="118"/>
    </location>
</feature>
<name>A0ABQ3ALT1_9GAMM</name>
<keyword evidence="1" id="KW-0472">Membrane</keyword>
<dbReference type="InterPro" id="IPR006976">
    <property type="entry name" value="VanZ-like"/>
</dbReference>
<dbReference type="EMBL" id="BMXV01000001">
    <property type="protein sequence ID" value="GGY58638.1"/>
    <property type="molecule type" value="Genomic_DNA"/>
</dbReference>
<evidence type="ECO:0000313" key="4">
    <source>
        <dbReference type="Proteomes" id="UP000601597"/>
    </source>
</evidence>